<proteinExistence type="predicted"/>
<keyword evidence="2" id="KW-1185">Reference proteome</keyword>
<dbReference type="AlphaFoldDB" id="A0A2T2ZXC5"/>
<dbReference type="Proteomes" id="UP000241462">
    <property type="component" value="Unassembled WGS sequence"/>
</dbReference>
<accession>A0A2T2ZXC5</accession>
<dbReference type="InParanoid" id="A0A2T2ZXC5"/>
<gene>
    <name evidence="1" type="ORF">BD289DRAFT_110216</name>
</gene>
<reference evidence="1 2" key="1">
    <citation type="journal article" date="2018" name="Mycol. Prog.">
        <title>Coniella lustricola, a new species from submerged detritus.</title>
        <authorList>
            <person name="Raudabaugh D.B."/>
            <person name="Iturriaga T."/>
            <person name="Carver A."/>
            <person name="Mondo S."/>
            <person name="Pangilinan J."/>
            <person name="Lipzen A."/>
            <person name="He G."/>
            <person name="Amirebrahimi M."/>
            <person name="Grigoriev I.V."/>
            <person name="Miller A.N."/>
        </authorList>
    </citation>
    <scope>NUCLEOTIDE SEQUENCE [LARGE SCALE GENOMIC DNA]</scope>
    <source>
        <strain evidence="1 2">B22-T-1</strain>
    </source>
</reference>
<evidence type="ECO:0000313" key="1">
    <source>
        <dbReference type="EMBL" id="PSR78899.1"/>
    </source>
</evidence>
<dbReference type="EMBL" id="KZ678586">
    <property type="protein sequence ID" value="PSR78899.1"/>
    <property type="molecule type" value="Genomic_DNA"/>
</dbReference>
<evidence type="ECO:0000313" key="2">
    <source>
        <dbReference type="Proteomes" id="UP000241462"/>
    </source>
</evidence>
<protein>
    <submittedName>
        <fullName evidence="1">Uncharacterized protein</fullName>
    </submittedName>
</protein>
<name>A0A2T2ZXC5_9PEZI</name>
<organism evidence="1 2">
    <name type="scientific">Coniella lustricola</name>
    <dbReference type="NCBI Taxonomy" id="2025994"/>
    <lineage>
        <taxon>Eukaryota</taxon>
        <taxon>Fungi</taxon>
        <taxon>Dikarya</taxon>
        <taxon>Ascomycota</taxon>
        <taxon>Pezizomycotina</taxon>
        <taxon>Sordariomycetes</taxon>
        <taxon>Sordariomycetidae</taxon>
        <taxon>Diaporthales</taxon>
        <taxon>Schizoparmaceae</taxon>
        <taxon>Coniella</taxon>
    </lineage>
</organism>
<sequence>MNASTGCGLLPGELLQGKSLLMLSRQVPSHVHMANDVLYGTETWRCTDAGPTYDPTDGSEKTRRRPITGRSLDIFFSSFAYGDQEALTVGIGKKNGEVVEMALLLLARWLALGLLHAGISQNINVACPWVSLKQQKSWQLEKDTRTCGVH</sequence>